<dbReference type="OrthoDB" id="4229874at2"/>
<organism evidence="2 3">
    <name type="scientific">Nocardia mangyaensis</name>
    <dbReference type="NCBI Taxonomy" id="2213200"/>
    <lineage>
        <taxon>Bacteria</taxon>
        <taxon>Bacillati</taxon>
        <taxon>Actinomycetota</taxon>
        <taxon>Actinomycetes</taxon>
        <taxon>Mycobacteriales</taxon>
        <taxon>Nocardiaceae</taxon>
        <taxon>Nocardia</taxon>
    </lineage>
</organism>
<keyword evidence="1" id="KW-0812">Transmembrane</keyword>
<dbReference type="KEGG" id="nsl:BOX37_00305"/>
<feature type="transmembrane region" description="Helical" evidence="1">
    <location>
        <begin position="148"/>
        <end position="169"/>
    </location>
</feature>
<feature type="transmembrane region" description="Helical" evidence="1">
    <location>
        <begin position="95"/>
        <end position="113"/>
    </location>
</feature>
<keyword evidence="1" id="KW-1133">Transmembrane helix</keyword>
<feature type="transmembrane region" description="Helical" evidence="1">
    <location>
        <begin position="12"/>
        <end position="35"/>
    </location>
</feature>
<keyword evidence="1" id="KW-0472">Membrane</keyword>
<evidence type="ECO:0000313" key="2">
    <source>
        <dbReference type="EMBL" id="APE32680.1"/>
    </source>
</evidence>
<gene>
    <name evidence="2" type="ORF">BOX37_00305</name>
</gene>
<dbReference type="RefSeq" id="WP_071925699.1">
    <property type="nucleotide sequence ID" value="NZ_CP018082.1"/>
</dbReference>
<dbReference type="EMBL" id="CP018082">
    <property type="protein sequence ID" value="APE32680.1"/>
    <property type="molecule type" value="Genomic_DNA"/>
</dbReference>
<evidence type="ECO:0000313" key="3">
    <source>
        <dbReference type="Proteomes" id="UP000183810"/>
    </source>
</evidence>
<keyword evidence="3" id="KW-1185">Reference proteome</keyword>
<name>A0A1J0VKY8_9NOCA</name>
<reference evidence="2" key="1">
    <citation type="submission" date="2016-11" db="EMBL/GenBank/DDBJ databases">
        <authorList>
            <person name="Jaros S."/>
            <person name="Januszkiewicz K."/>
            <person name="Wedrychowicz H."/>
        </authorList>
    </citation>
    <scope>NUCLEOTIDE SEQUENCE [LARGE SCALE GENOMIC DNA]</scope>
    <source>
        <strain evidence="2">Y48</strain>
    </source>
</reference>
<sequence length="228" mass="24260">MAGHAAESADRHLVAKGLSATGMAGLFLLLRLFAITDYDWNAAFSVAGTIGIDDVAAMVLGTLMASPVLGGVALGILLPVAVIRQVRAGRPSWTNAGNLAWLIVVALFTASLLWTFRMWWVLGLAAAVGLALYLLSRTGKRDPEGARFARWFMSSSALIVTVAALILAASVQVPWVSLEHIHTTAGMVEGYVLENPPGYLKVLLEAGREIVIIDTADVTGRQEIEPEP</sequence>
<protein>
    <submittedName>
        <fullName evidence="2">Uncharacterized protein</fullName>
    </submittedName>
</protein>
<dbReference type="Proteomes" id="UP000183810">
    <property type="component" value="Chromosome"/>
</dbReference>
<dbReference type="AlphaFoldDB" id="A0A1J0VKY8"/>
<feature type="transmembrane region" description="Helical" evidence="1">
    <location>
        <begin position="119"/>
        <end position="136"/>
    </location>
</feature>
<proteinExistence type="predicted"/>
<feature type="transmembrane region" description="Helical" evidence="1">
    <location>
        <begin position="55"/>
        <end position="83"/>
    </location>
</feature>
<accession>A0A1J0VKY8</accession>
<evidence type="ECO:0000256" key="1">
    <source>
        <dbReference type="SAM" id="Phobius"/>
    </source>
</evidence>